<dbReference type="PANTHER" id="PTHR31157">
    <property type="entry name" value="SCP DOMAIN-CONTAINING PROTEIN"/>
    <property type="match status" value="1"/>
</dbReference>
<dbReference type="EMBL" id="PPXC01000003">
    <property type="protein sequence ID" value="POH74400.1"/>
    <property type="molecule type" value="Genomic_DNA"/>
</dbReference>
<name>A0A2S3ZYT7_ARTGL</name>
<keyword evidence="3" id="KW-1185">Reference proteome</keyword>
<dbReference type="Gene3D" id="2.60.40.2700">
    <property type="match status" value="5"/>
</dbReference>
<dbReference type="AlphaFoldDB" id="A0A2S3ZYT7"/>
<dbReference type="InterPro" id="IPR014044">
    <property type="entry name" value="CAP_dom"/>
</dbReference>
<organism evidence="2 3">
    <name type="scientific">Arthrobacter glacialis</name>
    <dbReference type="NCBI Taxonomy" id="1664"/>
    <lineage>
        <taxon>Bacteria</taxon>
        <taxon>Bacillati</taxon>
        <taxon>Actinomycetota</taxon>
        <taxon>Actinomycetes</taxon>
        <taxon>Micrococcales</taxon>
        <taxon>Micrococcaceae</taxon>
        <taxon>Arthrobacter</taxon>
    </lineage>
</organism>
<dbReference type="CDD" id="cd05379">
    <property type="entry name" value="CAP_bacterial"/>
    <property type="match status" value="1"/>
</dbReference>
<evidence type="ECO:0000313" key="3">
    <source>
        <dbReference type="Proteomes" id="UP000237061"/>
    </source>
</evidence>
<dbReference type="Proteomes" id="UP000237061">
    <property type="component" value="Unassembled WGS sequence"/>
</dbReference>
<proteinExistence type="predicted"/>
<dbReference type="Gene3D" id="3.40.33.10">
    <property type="entry name" value="CAP"/>
    <property type="match status" value="1"/>
</dbReference>
<dbReference type="Pfam" id="PF00188">
    <property type="entry name" value="CAP"/>
    <property type="match status" value="1"/>
</dbReference>
<dbReference type="RefSeq" id="WP_103464447.1">
    <property type="nucleotide sequence ID" value="NZ_PPXB01000004.1"/>
</dbReference>
<dbReference type="InterPro" id="IPR035940">
    <property type="entry name" value="CAP_sf"/>
</dbReference>
<dbReference type="SUPFAM" id="SSF55797">
    <property type="entry name" value="PR-1-like"/>
    <property type="match status" value="1"/>
</dbReference>
<comment type="caution">
    <text evidence="2">The sequence shown here is derived from an EMBL/GenBank/DDBJ whole genome shotgun (WGS) entry which is preliminary data.</text>
</comment>
<evidence type="ECO:0000259" key="1">
    <source>
        <dbReference type="Pfam" id="PF00188"/>
    </source>
</evidence>
<sequence>MRALVRKRLLVIPVLAALLFGLLGLTPAVAAGALLAPVPGISGTAGLGTQLVAVPGVWTPEAVLTYQWLRSGVAVSGATDSSLLLGYADLGQAISVTVTGNKAGYASVSRTSAAVVAAALVAPVPSISGTASVGSTVVAVAGAWTAGVALTYQWWRSGVPVPGATGPSLLLGSTDVGKNVSVTVTGSKTGFSTASRNSASVVPGAGLTPVPSISGTAAVGSTLVAVAGVWPGGATLTYQWLRSGTAVPGATGSSLLVGSADLGNTMSVRVTGYQAGTAFASMTSKASAVVIAGALLAPVPGISGTARVAATLAAIPGTWTAGTALKYQWLRSGVAIPGATGSSLALGPDDLGKAMTVTVTGVLAGYTTASRTSQASAVVVAGTLLAPGPVVSGTAAVGSTLTAIPGAWTAGTALKYQWLRSGAPVSGATTSTLLLTQADLGKTMSVTVTGSLSGYTTQSRTSAGSATVTAARPTAPSLNDPLVAESFKLVNDYRIQNKLQPLKWNPGVATWSQKWADHLLLDFASPNWNGTWHSWNFYTNYPAGWTGAGENVALNTSAKTMFDWWVNSPGHRANLLNPKFTDFGFGYAKYTSGPYAGLAMGVQNFAIY</sequence>
<feature type="domain" description="SCP" evidence="1">
    <location>
        <begin position="488"/>
        <end position="603"/>
    </location>
</feature>
<gene>
    <name evidence="2" type="ORF">CVS27_03920</name>
</gene>
<protein>
    <recommendedName>
        <fullName evidence="1">SCP domain-containing protein</fullName>
    </recommendedName>
</protein>
<evidence type="ECO:0000313" key="2">
    <source>
        <dbReference type="EMBL" id="POH74400.1"/>
    </source>
</evidence>
<accession>A0A2S3ZYT7</accession>
<reference evidence="2 3" key="1">
    <citation type="submission" date="2018-01" db="EMBL/GenBank/DDBJ databases">
        <title>Arthrobacter sp. nov., from glaciers in China.</title>
        <authorList>
            <person name="Liu Q."/>
            <person name="Xin Y.-H."/>
        </authorList>
    </citation>
    <scope>NUCLEOTIDE SEQUENCE [LARGE SCALE GENOMIC DNA]</scope>
    <source>
        <strain evidence="2 3">HLT2-12-2</strain>
    </source>
</reference>
<dbReference type="OrthoDB" id="614750at2"/>
<dbReference type="PANTHER" id="PTHR31157:SF1">
    <property type="entry name" value="SCP DOMAIN-CONTAINING PROTEIN"/>
    <property type="match status" value="1"/>
</dbReference>